<dbReference type="EMBL" id="UINC01057221">
    <property type="protein sequence ID" value="SVB78149.1"/>
    <property type="molecule type" value="Genomic_DNA"/>
</dbReference>
<feature type="transmembrane region" description="Helical" evidence="1">
    <location>
        <begin position="62"/>
        <end position="80"/>
    </location>
</feature>
<sequence>MNLSDYIRKRNGVPFGAKNSLKNMMIRSLGAGMFSKFWNYWNYWNPIWGYYLGKFVFKPLKYFLPSSLSLILTFCICGLLHDFVIMLYRWELTLLFTPWFLIMGLWVVISDLVKLDYSKFLWVNRALINITSIGICFIIAYQVRLL</sequence>
<name>A0A382GT47_9ZZZZ</name>
<proteinExistence type="predicted"/>
<feature type="transmembrane region" description="Helical" evidence="1">
    <location>
        <begin position="92"/>
        <end position="109"/>
    </location>
</feature>
<evidence type="ECO:0008006" key="3">
    <source>
        <dbReference type="Google" id="ProtNLM"/>
    </source>
</evidence>
<dbReference type="AlphaFoldDB" id="A0A382GT47"/>
<reference evidence="2" key="1">
    <citation type="submission" date="2018-05" db="EMBL/GenBank/DDBJ databases">
        <authorList>
            <person name="Lanie J.A."/>
            <person name="Ng W.-L."/>
            <person name="Kazmierczak K.M."/>
            <person name="Andrzejewski T.M."/>
            <person name="Davidsen T.M."/>
            <person name="Wayne K.J."/>
            <person name="Tettelin H."/>
            <person name="Glass J.I."/>
            <person name="Rusch D."/>
            <person name="Podicherti R."/>
            <person name="Tsui H.-C.T."/>
            <person name="Winkler M.E."/>
        </authorList>
    </citation>
    <scope>NUCLEOTIDE SEQUENCE</scope>
</reference>
<organism evidence="2">
    <name type="scientific">marine metagenome</name>
    <dbReference type="NCBI Taxonomy" id="408172"/>
    <lineage>
        <taxon>unclassified sequences</taxon>
        <taxon>metagenomes</taxon>
        <taxon>ecological metagenomes</taxon>
    </lineage>
</organism>
<protein>
    <recommendedName>
        <fullName evidence="3">Acyltransferase</fullName>
    </recommendedName>
</protein>
<keyword evidence="1" id="KW-0812">Transmembrane</keyword>
<keyword evidence="1" id="KW-1133">Transmembrane helix</keyword>
<keyword evidence="1" id="KW-0472">Membrane</keyword>
<gene>
    <name evidence="2" type="ORF">METZ01_LOCUS231003</name>
</gene>
<evidence type="ECO:0000313" key="2">
    <source>
        <dbReference type="EMBL" id="SVB78149.1"/>
    </source>
</evidence>
<accession>A0A382GT47</accession>
<feature type="transmembrane region" description="Helical" evidence="1">
    <location>
        <begin position="121"/>
        <end position="141"/>
    </location>
</feature>
<evidence type="ECO:0000256" key="1">
    <source>
        <dbReference type="SAM" id="Phobius"/>
    </source>
</evidence>